<keyword evidence="1" id="KW-0812">Transmembrane</keyword>
<evidence type="ECO:0000313" key="3">
    <source>
        <dbReference type="Proteomes" id="UP000037923"/>
    </source>
</evidence>
<gene>
    <name evidence="2" type="ORF">ABB37_01198</name>
</gene>
<name>A0A0N0DZ01_LEPPY</name>
<evidence type="ECO:0000313" key="2">
    <source>
        <dbReference type="EMBL" id="KPA84691.1"/>
    </source>
</evidence>
<keyword evidence="1" id="KW-1133">Transmembrane helix</keyword>
<reference evidence="2 3" key="1">
    <citation type="submission" date="2015-07" db="EMBL/GenBank/DDBJ databases">
        <title>High-quality genome of monoxenous trypanosomatid Leptomonas pyrrhocoris.</title>
        <authorList>
            <person name="Flegontov P."/>
            <person name="Butenko A."/>
            <person name="Firsov S."/>
            <person name="Vlcek C."/>
            <person name="Logacheva M.D."/>
            <person name="Field M."/>
            <person name="Filatov D."/>
            <person name="Flegontova O."/>
            <person name="Gerasimov E."/>
            <person name="Jackson A.P."/>
            <person name="Kelly S."/>
            <person name="Opperdoes F."/>
            <person name="O'Reilly A."/>
            <person name="Votypka J."/>
            <person name="Yurchenko V."/>
            <person name="Lukes J."/>
        </authorList>
    </citation>
    <scope>NUCLEOTIDE SEQUENCE [LARGE SCALE GENOMIC DNA]</scope>
    <source>
        <strain evidence="2">H10</strain>
    </source>
</reference>
<feature type="transmembrane region" description="Helical" evidence="1">
    <location>
        <begin position="20"/>
        <end position="40"/>
    </location>
</feature>
<accession>A0A0N0DZ01</accession>
<proteinExistence type="predicted"/>
<protein>
    <submittedName>
        <fullName evidence="2">Uncharacterized protein</fullName>
    </submittedName>
</protein>
<evidence type="ECO:0000256" key="1">
    <source>
        <dbReference type="SAM" id="Phobius"/>
    </source>
</evidence>
<dbReference type="EMBL" id="LGTL01000002">
    <property type="protein sequence ID" value="KPA84691.1"/>
    <property type="molecule type" value="Genomic_DNA"/>
</dbReference>
<organism evidence="2 3">
    <name type="scientific">Leptomonas pyrrhocoris</name>
    <name type="common">Firebug parasite</name>
    <dbReference type="NCBI Taxonomy" id="157538"/>
    <lineage>
        <taxon>Eukaryota</taxon>
        <taxon>Discoba</taxon>
        <taxon>Euglenozoa</taxon>
        <taxon>Kinetoplastea</taxon>
        <taxon>Metakinetoplastina</taxon>
        <taxon>Trypanosomatida</taxon>
        <taxon>Trypanosomatidae</taxon>
        <taxon>Leishmaniinae</taxon>
        <taxon>Leptomonas</taxon>
    </lineage>
</organism>
<dbReference type="AlphaFoldDB" id="A0A0N0DZ01"/>
<dbReference type="Proteomes" id="UP000037923">
    <property type="component" value="Unassembled WGS sequence"/>
</dbReference>
<keyword evidence="3" id="KW-1185">Reference proteome</keyword>
<keyword evidence="1" id="KW-0472">Membrane</keyword>
<comment type="caution">
    <text evidence="2">The sequence shown here is derived from an EMBL/GenBank/DDBJ whole genome shotgun (WGS) entry which is preliminary data.</text>
</comment>
<dbReference type="VEuPathDB" id="TriTrypDB:LpyrH10_02_1720"/>
<dbReference type="GeneID" id="26901493"/>
<dbReference type="RefSeq" id="XP_015663130.1">
    <property type="nucleotide sequence ID" value="XM_015797610.1"/>
</dbReference>
<sequence length="58" mass="6556">MAAYTDLEFTCGESMHGGRFFLGLLLILTTIVLPLVAMGLRSRSVFRRRDIRPPSPFQ</sequence>